<evidence type="ECO:0000313" key="5">
    <source>
        <dbReference type="EMBL" id="GAA4785824.1"/>
    </source>
</evidence>
<feature type="region of interest" description="Disordered" evidence="1">
    <location>
        <begin position="408"/>
        <end position="427"/>
    </location>
</feature>
<dbReference type="Gene3D" id="6.20.350.10">
    <property type="match status" value="1"/>
</dbReference>
<dbReference type="Proteomes" id="UP001500928">
    <property type="component" value="Unassembled WGS sequence"/>
</dbReference>
<evidence type="ECO:0000313" key="6">
    <source>
        <dbReference type="Proteomes" id="UP001500928"/>
    </source>
</evidence>
<keyword evidence="2" id="KW-1133">Transmembrane helix</keyword>
<sequence length="542" mass="57900">MARADVERLSTTQSSVRVAIGVGAVVATVLGMIGFVRFLPTQPDYAASGWTDVAYYTLQLFVLDASPLQKAAPLPVVLDVARFLAPATTALALGASVLAVYNSTYQMVRARRLHHHTVVCGDGAPALRVAQGALEEHRSCVIISASSASSEPAPDGHEEAVLRIGGDPRDGAVLREARIDRAAEIVIVTGDNGRNTDIAASVRTALRDVATPPPCFLEMGSPELAIALAAHEINSGSLVRTEFFDPVARAARLLFDAHLSATGTGSVVLVGSGGQHEALARELERRSARVDPAVRWARLDPAELQAYEAPADLALAVVSAPDDAGAIRLGLRILRRMHASAVDVVVATGSSTALGTEVAGDHTPISRIDRARMLLFNVADHVYALPSLRDGIYLDIARTAHEAYVRQARARGETENSNPSTLPWPKLPEDLKTANIRQAHSIGEKLRGAGLAVVPSDGSENTFAFEGAELDRLAKEEHERWRVERTEAGWTHGPRDDAAKTHPDLVPWPKLTRESQQKDVDAVAAIPDQLRGIGLQILRVGG</sequence>
<dbReference type="Pfam" id="PF02254">
    <property type="entry name" value="TrkA_N"/>
    <property type="match status" value="1"/>
</dbReference>
<dbReference type="Pfam" id="PF02026">
    <property type="entry name" value="RyR"/>
    <property type="match status" value="1"/>
</dbReference>
<keyword evidence="2" id="KW-0812">Transmembrane</keyword>
<proteinExistence type="predicted"/>
<feature type="domain" description="Ryanodine receptor Ryr" evidence="3">
    <location>
        <begin position="471"/>
        <end position="536"/>
    </location>
</feature>
<dbReference type="InterPro" id="IPR050721">
    <property type="entry name" value="Trk_Ktr_HKT_K-transport"/>
</dbReference>
<comment type="caution">
    <text evidence="5">The sequence shown here is derived from an EMBL/GenBank/DDBJ whole genome shotgun (WGS) entry which is preliminary data.</text>
</comment>
<dbReference type="SUPFAM" id="SSF51735">
    <property type="entry name" value="NAD(P)-binding Rossmann-fold domains"/>
    <property type="match status" value="1"/>
</dbReference>
<gene>
    <name evidence="5" type="ORF">GCM10023200_19750</name>
</gene>
<keyword evidence="6" id="KW-1185">Reference proteome</keyword>
<evidence type="ECO:0000256" key="1">
    <source>
        <dbReference type="SAM" id="MobiDB-lite"/>
    </source>
</evidence>
<feature type="domain" description="RCK N-terminal" evidence="4">
    <location>
        <begin position="118"/>
        <end position="206"/>
    </location>
</feature>
<name>A0ABP9AUD2_9PSEU</name>
<evidence type="ECO:0000256" key="2">
    <source>
        <dbReference type="SAM" id="Phobius"/>
    </source>
</evidence>
<feature type="transmembrane region" description="Helical" evidence="2">
    <location>
        <begin position="83"/>
        <end position="102"/>
    </location>
</feature>
<organism evidence="5 6">
    <name type="scientific">Actinomycetospora chlora</name>
    <dbReference type="NCBI Taxonomy" id="663608"/>
    <lineage>
        <taxon>Bacteria</taxon>
        <taxon>Bacillati</taxon>
        <taxon>Actinomycetota</taxon>
        <taxon>Actinomycetes</taxon>
        <taxon>Pseudonocardiales</taxon>
        <taxon>Pseudonocardiaceae</taxon>
        <taxon>Actinomycetospora</taxon>
    </lineage>
</organism>
<dbReference type="PANTHER" id="PTHR43833:SF11">
    <property type="entry name" value="VOLTAGE-GATED POTASSIUM CHANNEL KCH"/>
    <property type="match status" value="1"/>
</dbReference>
<dbReference type="InterPro" id="IPR003032">
    <property type="entry name" value="Ryanodine_rcpt"/>
</dbReference>
<evidence type="ECO:0000259" key="3">
    <source>
        <dbReference type="Pfam" id="PF02026"/>
    </source>
</evidence>
<evidence type="ECO:0008006" key="7">
    <source>
        <dbReference type="Google" id="ProtNLM"/>
    </source>
</evidence>
<dbReference type="PANTHER" id="PTHR43833">
    <property type="entry name" value="POTASSIUM CHANNEL PROTEIN 2-RELATED-RELATED"/>
    <property type="match status" value="1"/>
</dbReference>
<evidence type="ECO:0000259" key="4">
    <source>
        <dbReference type="Pfam" id="PF02254"/>
    </source>
</evidence>
<accession>A0ABP9AUD2</accession>
<feature type="transmembrane region" description="Helical" evidence="2">
    <location>
        <begin position="18"/>
        <end position="39"/>
    </location>
</feature>
<dbReference type="Gene3D" id="3.40.50.720">
    <property type="entry name" value="NAD(P)-binding Rossmann-like Domain"/>
    <property type="match status" value="1"/>
</dbReference>
<dbReference type="InterPro" id="IPR003148">
    <property type="entry name" value="RCK_N"/>
</dbReference>
<keyword evidence="2" id="KW-0472">Membrane</keyword>
<dbReference type="EMBL" id="BAABHO010000012">
    <property type="protein sequence ID" value="GAA4785824.1"/>
    <property type="molecule type" value="Genomic_DNA"/>
</dbReference>
<reference evidence="6" key="1">
    <citation type="journal article" date="2019" name="Int. J. Syst. Evol. Microbiol.">
        <title>The Global Catalogue of Microorganisms (GCM) 10K type strain sequencing project: providing services to taxonomists for standard genome sequencing and annotation.</title>
        <authorList>
            <consortium name="The Broad Institute Genomics Platform"/>
            <consortium name="The Broad Institute Genome Sequencing Center for Infectious Disease"/>
            <person name="Wu L."/>
            <person name="Ma J."/>
        </authorList>
    </citation>
    <scope>NUCLEOTIDE SEQUENCE [LARGE SCALE GENOMIC DNA]</scope>
    <source>
        <strain evidence="6">JCM 17979</strain>
    </source>
</reference>
<protein>
    <recommendedName>
        <fullName evidence="7">RCK N-terminal domain-containing protein</fullName>
    </recommendedName>
</protein>
<dbReference type="InterPro" id="IPR036291">
    <property type="entry name" value="NAD(P)-bd_dom_sf"/>
</dbReference>